<keyword evidence="4 7" id="KW-0812">Transmembrane</keyword>
<comment type="subcellular location">
    <subcellularLocation>
        <location evidence="1 7">Cell membrane</location>
        <topology evidence="1 7">Multi-pass membrane protein</topology>
    </subcellularLocation>
</comment>
<reference evidence="9" key="1">
    <citation type="submission" date="2022-06" db="EMBL/GenBank/DDBJ databases">
        <title>Aquibacillus sp. a new bacterium isolated from soil saline samples.</title>
        <authorList>
            <person name="Galisteo C."/>
            <person name="De La Haba R."/>
            <person name="Sanchez-Porro C."/>
            <person name="Ventosa A."/>
        </authorList>
    </citation>
    <scope>NUCLEOTIDE SEQUENCE</scope>
    <source>
        <strain evidence="9">3ASR75-54</strain>
    </source>
</reference>
<feature type="transmembrane region" description="Helical" evidence="7">
    <location>
        <begin position="218"/>
        <end position="237"/>
    </location>
</feature>
<dbReference type="InterPro" id="IPR035906">
    <property type="entry name" value="MetI-like_sf"/>
</dbReference>
<feature type="transmembrane region" description="Helical" evidence="7">
    <location>
        <begin position="283"/>
        <end position="303"/>
    </location>
</feature>
<dbReference type="Pfam" id="PF00528">
    <property type="entry name" value="BPD_transp_1"/>
    <property type="match status" value="1"/>
</dbReference>
<gene>
    <name evidence="9" type="ORF">NC799_03645</name>
</gene>
<dbReference type="RefSeq" id="WP_272444986.1">
    <property type="nucleotide sequence ID" value="NZ_JAMQKC010000002.1"/>
</dbReference>
<keyword evidence="5 7" id="KW-1133">Transmembrane helix</keyword>
<organism evidence="9 10">
    <name type="scientific">Aquibacillus salsiterrae</name>
    <dbReference type="NCBI Taxonomy" id="2950439"/>
    <lineage>
        <taxon>Bacteria</taxon>
        <taxon>Bacillati</taxon>
        <taxon>Bacillota</taxon>
        <taxon>Bacilli</taxon>
        <taxon>Bacillales</taxon>
        <taxon>Bacillaceae</taxon>
        <taxon>Aquibacillus</taxon>
    </lineage>
</organism>
<evidence type="ECO:0000313" key="9">
    <source>
        <dbReference type="EMBL" id="MDC3416004.1"/>
    </source>
</evidence>
<comment type="similarity">
    <text evidence="7">Belongs to the binding-protein-dependent transport system permease family.</text>
</comment>
<dbReference type="Gene3D" id="1.10.3720.10">
    <property type="entry name" value="MetI-like"/>
    <property type="match status" value="1"/>
</dbReference>
<dbReference type="GO" id="GO:0055085">
    <property type="term" value="P:transmembrane transport"/>
    <property type="evidence" value="ECO:0007669"/>
    <property type="project" value="InterPro"/>
</dbReference>
<evidence type="ECO:0000259" key="8">
    <source>
        <dbReference type="PROSITE" id="PS50928"/>
    </source>
</evidence>
<feature type="transmembrane region" description="Helical" evidence="7">
    <location>
        <begin position="173"/>
        <end position="197"/>
    </location>
</feature>
<dbReference type="SUPFAM" id="SSF161098">
    <property type="entry name" value="MetI-like"/>
    <property type="match status" value="1"/>
</dbReference>
<dbReference type="CDD" id="cd06261">
    <property type="entry name" value="TM_PBP2"/>
    <property type="match status" value="1"/>
</dbReference>
<proteinExistence type="inferred from homology"/>
<dbReference type="PANTHER" id="PTHR30193">
    <property type="entry name" value="ABC TRANSPORTER PERMEASE PROTEIN"/>
    <property type="match status" value="1"/>
</dbReference>
<dbReference type="PROSITE" id="PS50928">
    <property type="entry name" value="ABC_TM1"/>
    <property type="match status" value="1"/>
</dbReference>
<dbReference type="AlphaFoldDB" id="A0A9X4AE28"/>
<evidence type="ECO:0000313" key="10">
    <source>
        <dbReference type="Proteomes" id="UP001145069"/>
    </source>
</evidence>
<evidence type="ECO:0000256" key="3">
    <source>
        <dbReference type="ARBA" id="ARBA00022475"/>
    </source>
</evidence>
<feature type="transmembrane region" description="Helical" evidence="7">
    <location>
        <begin position="249"/>
        <end position="271"/>
    </location>
</feature>
<dbReference type="Proteomes" id="UP001145069">
    <property type="component" value="Unassembled WGS sequence"/>
</dbReference>
<protein>
    <submittedName>
        <fullName evidence="9">Sugar ABC transporter permease</fullName>
    </submittedName>
</protein>
<dbReference type="InterPro" id="IPR000515">
    <property type="entry name" value="MetI-like"/>
</dbReference>
<keyword evidence="2 7" id="KW-0813">Transport</keyword>
<accession>A0A9X4AE28</accession>
<evidence type="ECO:0000256" key="1">
    <source>
        <dbReference type="ARBA" id="ARBA00004651"/>
    </source>
</evidence>
<keyword evidence="3" id="KW-1003">Cell membrane</keyword>
<feature type="domain" description="ABC transmembrane type-1" evidence="8">
    <location>
        <begin position="88"/>
        <end position="301"/>
    </location>
</feature>
<evidence type="ECO:0000256" key="5">
    <source>
        <dbReference type="ARBA" id="ARBA00022989"/>
    </source>
</evidence>
<dbReference type="EMBL" id="JAMQKC010000002">
    <property type="protein sequence ID" value="MDC3416004.1"/>
    <property type="molecule type" value="Genomic_DNA"/>
</dbReference>
<comment type="caution">
    <text evidence="9">The sequence shown here is derived from an EMBL/GenBank/DDBJ whole genome shotgun (WGS) entry which is preliminary data.</text>
</comment>
<sequence>METSTVKQKSVPNLRPNQYKKTQTRKNYIIAYIFLLPWLIGFFSLVLGPMVSSLYLSFTKFDLLNPPEWIGLANYQDMFSDDKYWASVKVTLQFVFIAVPTQLIAALLVAVLLNKGIKGVGIYRTVYYLPSLLGGSVAIALLWKNLFGIDGIINQVLGFFGIAGQGWVSHPDYALGTIIILATWQFGASMVIFLAGLKQIPSELYEAAAVDGSSKVNTFFKITLPLLSPVIFFNLVIELIKSIQVFTSAYIISEGTGGPINSTLFYTLYLYQRGFSYFEMGFASAMAWVLVFVLGVMTIMIFLSSKFWVHYEDGGKL</sequence>
<feature type="transmembrane region" description="Helical" evidence="7">
    <location>
        <begin position="90"/>
        <end position="113"/>
    </location>
</feature>
<keyword evidence="6 7" id="KW-0472">Membrane</keyword>
<evidence type="ECO:0000256" key="4">
    <source>
        <dbReference type="ARBA" id="ARBA00022692"/>
    </source>
</evidence>
<dbReference type="PANTHER" id="PTHR30193:SF1">
    <property type="entry name" value="ABC TRANSPORTER PERMEASE PROTEIN YESP-RELATED"/>
    <property type="match status" value="1"/>
</dbReference>
<feature type="transmembrane region" description="Helical" evidence="7">
    <location>
        <begin position="125"/>
        <end position="143"/>
    </location>
</feature>
<dbReference type="GO" id="GO:0005886">
    <property type="term" value="C:plasma membrane"/>
    <property type="evidence" value="ECO:0007669"/>
    <property type="project" value="UniProtKB-SubCell"/>
</dbReference>
<feature type="transmembrane region" description="Helical" evidence="7">
    <location>
        <begin position="29"/>
        <end position="56"/>
    </location>
</feature>
<evidence type="ECO:0000256" key="2">
    <source>
        <dbReference type="ARBA" id="ARBA00022448"/>
    </source>
</evidence>
<name>A0A9X4AE28_9BACI</name>
<evidence type="ECO:0000256" key="7">
    <source>
        <dbReference type="RuleBase" id="RU363032"/>
    </source>
</evidence>
<dbReference type="InterPro" id="IPR051393">
    <property type="entry name" value="ABC_transporter_permease"/>
</dbReference>
<keyword evidence="10" id="KW-1185">Reference proteome</keyword>
<evidence type="ECO:0000256" key="6">
    <source>
        <dbReference type="ARBA" id="ARBA00023136"/>
    </source>
</evidence>